<keyword evidence="1" id="KW-0812">Transmembrane</keyword>
<proteinExistence type="predicted"/>
<organism evidence="3 4">
    <name type="scientific">Phanerochaete carnosa (strain HHB-10118-sp)</name>
    <name type="common">White-rot fungus</name>
    <name type="synonym">Peniophora carnosa</name>
    <dbReference type="NCBI Taxonomy" id="650164"/>
    <lineage>
        <taxon>Eukaryota</taxon>
        <taxon>Fungi</taxon>
        <taxon>Dikarya</taxon>
        <taxon>Basidiomycota</taxon>
        <taxon>Agaricomycotina</taxon>
        <taxon>Agaricomycetes</taxon>
        <taxon>Polyporales</taxon>
        <taxon>Phanerochaetaceae</taxon>
        <taxon>Phanerochaete</taxon>
    </lineage>
</organism>
<feature type="domain" description="DUF6533" evidence="2">
    <location>
        <begin position="28"/>
        <end position="70"/>
    </location>
</feature>
<dbReference type="RefSeq" id="XP_007394623.1">
    <property type="nucleotide sequence ID" value="XM_007394561.1"/>
</dbReference>
<keyword evidence="4" id="KW-1185">Reference proteome</keyword>
<gene>
    <name evidence="3" type="ORF">PHACADRAFT_207980</name>
</gene>
<feature type="transmembrane region" description="Helical" evidence="1">
    <location>
        <begin position="245"/>
        <end position="265"/>
    </location>
</feature>
<accession>K5VZ01</accession>
<sequence length="297" mass="33799">MATPEQIAALLQSVLSNPTYNGLTMTRYLQISSLACALYDHALTLGDEIDYIWSGRFSHIKGLYILIRYGIEGSLFYTAYMLSGFRPPLNEEVCKSFVAVLWALTMMFSISTNLYVAFHHYIVWDREKKTLYVILLCLLACYVPATIVGIKSVFDYREYVVYLAVVDQCALAHQPDIIKSFWGCLLAFDILAVAIVIANSFHRPHAHRQDILSSLRRDGAIWFTGIMILRLMNLVLSITAEPQDVFLVVFNIWSFIAITLARVILRTEGLKEHKPGTVRIWNTRSEAFELSRLASNN</sequence>
<feature type="transmembrane region" description="Helical" evidence="1">
    <location>
        <begin position="130"/>
        <end position="150"/>
    </location>
</feature>
<feature type="transmembrane region" description="Helical" evidence="1">
    <location>
        <begin position="66"/>
        <end position="85"/>
    </location>
</feature>
<dbReference type="InParanoid" id="K5VZ01"/>
<name>K5VZ01_PHACS</name>
<dbReference type="EMBL" id="JH930471">
    <property type="protein sequence ID" value="EKM56788.1"/>
    <property type="molecule type" value="Genomic_DNA"/>
</dbReference>
<dbReference type="KEGG" id="pco:PHACADRAFT_207980"/>
<dbReference type="HOGENOM" id="CLU_035509_1_1_1"/>
<feature type="transmembrane region" description="Helical" evidence="1">
    <location>
        <begin position="180"/>
        <end position="198"/>
    </location>
</feature>
<evidence type="ECO:0000259" key="2">
    <source>
        <dbReference type="Pfam" id="PF20151"/>
    </source>
</evidence>
<protein>
    <recommendedName>
        <fullName evidence="2">DUF6533 domain-containing protein</fullName>
    </recommendedName>
</protein>
<keyword evidence="1" id="KW-1133">Transmembrane helix</keyword>
<evidence type="ECO:0000313" key="3">
    <source>
        <dbReference type="EMBL" id="EKM56788.1"/>
    </source>
</evidence>
<dbReference type="InterPro" id="IPR045340">
    <property type="entry name" value="DUF6533"/>
</dbReference>
<evidence type="ECO:0000256" key="1">
    <source>
        <dbReference type="SAM" id="Phobius"/>
    </source>
</evidence>
<dbReference type="OrthoDB" id="2788334at2759"/>
<feature type="transmembrane region" description="Helical" evidence="1">
    <location>
        <begin position="97"/>
        <end position="118"/>
    </location>
</feature>
<dbReference type="STRING" id="650164.K5VZ01"/>
<reference evidence="3 4" key="1">
    <citation type="journal article" date="2012" name="BMC Genomics">
        <title>Comparative genomics of the white-rot fungi, Phanerochaete carnosa and P. chrysosporium, to elucidate the genetic basis of the distinct wood types they colonize.</title>
        <authorList>
            <person name="Suzuki H."/>
            <person name="MacDonald J."/>
            <person name="Syed K."/>
            <person name="Salamov A."/>
            <person name="Hori C."/>
            <person name="Aerts A."/>
            <person name="Henrissat B."/>
            <person name="Wiebenga A."/>
            <person name="vanKuyk P.A."/>
            <person name="Barry K."/>
            <person name="Lindquist E."/>
            <person name="LaButti K."/>
            <person name="Lapidus A."/>
            <person name="Lucas S."/>
            <person name="Coutinho P."/>
            <person name="Gong Y."/>
            <person name="Samejima M."/>
            <person name="Mahadevan R."/>
            <person name="Abou-Zaid M."/>
            <person name="de Vries R.P."/>
            <person name="Igarashi K."/>
            <person name="Yadav J.S."/>
            <person name="Grigoriev I.V."/>
            <person name="Master E.R."/>
        </authorList>
    </citation>
    <scope>NUCLEOTIDE SEQUENCE [LARGE SCALE GENOMIC DNA]</scope>
    <source>
        <strain evidence="3 4">HHB-10118-sp</strain>
    </source>
</reference>
<keyword evidence="1" id="KW-0472">Membrane</keyword>
<dbReference type="Proteomes" id="UP000008370">
    <property type="component" value="Unassembled WGS sequence"/>
</dbReference>
<dbReference type="AlphaFoldDB" id="K5VZ01"/>
<dbReference type="Pfam" id="PF20151">
    <property type="entry name" value="DUF6533"/>
    <property type="match status" value="1"/>
</dbReference>
<evidence type="ECO:0000313" key="4">
    <source>
        <dbReference type="Proteomes" id="UP000008370"/>
    </source>
</evidence>
<dbReference type="GeneID" id="18912688"/>
<feature type="transmembrane region" description="Helical" evidence="1">
    <location>
        <begin position="219"/>
        <end position="239"/>
    </location>
</feature>